<proteinExistence type="predicted"/>
<evidence type="ECO:0000313" key="2">
    <source>
        <dbReference type="Proteomes" id="UP001058381"/>
    </source>
</evidence>
<dbReference type="AlphaFoldDB" id="A0A9Q9MT38"/>
<protein>
    <submittedName>
        <fullName evidence="1">Uncharacterized protein</fullName>
    </submittedName>
</protein>
<name>A0A9Q9MT38_9XANT</name>
<organism evidence="1 2">
    <name type="scientific">Xanthomonas prunicola</name>
    <dbReference type="NCBI Taxonomy" id="2053930"/>
    <lineage>
        <taxon>Bacteria</taxon>
        <taxon>Pseudomonadati</taxon>
        <taxon>Pseudomonadota</taxon>
        <taxon>Gammaproteobacteria</taxon>
        <taxon>Lysobacterales</taxon>
        <taxon>Lysobacteraceae</taxon>
        <taxon>Xanthomonas</taxon>
    </lineage>
</organism>
<accession>A0A9Q9MT38</accession>
<gene>
    <name evidence="1" type="ORF">M0D43_03085</name>
</gene>
<sequence length="99" mass="10905">MKFVVVLEPTSAIGLSFLAAKSADGMHLDQYPFIECSEVSVDGPYLFCARGEDPGKPPVSRTSRTPRYSEFRIPHAAVAFVFHFAKEADRPLGFATEKP</sequence>
<dbReference type="Proteomes" id="UP001058381">
    <property type="component" value="Chromosome"/>
</dbReference>
<evidence type="ECO:0000313" key="1">
    <source>
        <dbReference type="EMBL" id="UXA66044.1"/>
    </source>
</evidence>
<reference evidence="1" key="1">
    <citation type="submission" date="2022-04" db="EMBL/GenBank/DDBJ databases">
        <title>Xanthomonas prunicola pv. tritici, a pathogen causing a previously unreported foliar disease of wheat.</title>
        <authorList>
            <person name="Clavijo F."/>
            <person name="Curland R.D."/>
            <person name="Dill-Macky R."/>
            <person name="Pereyra S."/>
            <person name="Roman-Reyna V."/>
            <person name="Siri M.I."/>
        </authorList>
    </citation>
    <scope>NUCLEOTIDE SEQUENCE</scope>
    <source>
        <strain evidence="1">CIX249</strain>
    </source>
</reference>
<dbReference type="GeneID" id="75150303"/>
<dbReference type="RefSeq" id="WP_260807886.1">
    <property type="nucleotide sequence ID" value="NZ_CP096142.1"/>
</dbReference>
<dbReference type="EMBL" id="CP096142">
    <property type="protein sequence ID" value="UXA66044.1"/>
    <property type="molecule type" value="Genomic_DNA"/>
</dbReference>